<keyword evidence="1" id="KW-0472">Membrane</keyword>
<comment type="caution">
    <text evidence="2">The sequence shown here is derived from an EMBL/GenBank/DDBJ whole genome shotgun (WGS) entry which is preliminary data.</text>
</comment>
<proteinExistence type="predicted"/>
<gene>
    <name evidence="2" type="ORF">CBF37_04900</name>
</gene>
<protein>
    <recommendedName>
        <fullName evidence="4">DUF2140 domain-containing protein</fullName>
    </recommendedName>
</protein>
<keyword evidence="1" id="KW-1133">Transmembrane helix</keyword>
<name>A0A429ZZ61_9ENTE</name>
<evidence type="ECO:0000313" key="2">
    <source>
        <dbReference type="EMBL" id="RST99309.1"/>
    </source>
</evidence>
<dbReference type="EMBL" id="NGJS01000005">
    <property type="protein sequence ID" value="RST99309.1"/>
    <property type="molecule type" value="Genomic_DNA"/>
</dbReference>
<evidence type="ECO:0008006" key="4">
    <source>
        <dbReference type="Google" id="ProtNLM"/>
    </source>
</evidence>
<feature type="transmembrane region" description="Helical" evidence="1">
    <location>
        <begin position="33"/>
        <end position="54"/>
    </location>
</feature>
<dbReference type="InterPro" id="IPR018672">
    <property type="entry name" value="DUF2140"/>
</dbReference>
<organism evidence="2 3">
    <name type="scientific">Vagococcus vulneris</name>
    <dbReference type="NCBI Taxonomy" id="1977869"/>
    <lineage>
        <taxon>Bacteria</taxon>
        <taxon>Bacillati</taxon>
        <taxon>Bacillota</taxon>
        <taxon>Bacilli</taxon>
        <taxon>Lactobacillales</taxon>
        <taxon>Enterococcaceae</taxon>
        <taxon>Vagococcus</taxon>
    </lineage>
</organism>
<evidence type="ECO:0000313" key="3">
    <source>
        <dbReference type="Proteomes" id="UP000287857"/>
    </source>
</evidence>
<sequence>MSETMKRTIKNENKENLVHENKIRYFFNNPWKIAFLILAAIIIGGAVFLGSRIMTPRSNFSVNQSNTSVRGEPSFQVQLKKQQVNDILDYYLNDFMKKSGVDYKFTLDKEAMLEGTFDLLGHETDFYLFFEPYVLTNGNVQLRAKNLSVGTLSVPITAMINYISHSVDFPKWVEVDSKKQTITLHLDKYILKNGMKLRADKINLIDDEISFSVYLNLTDEKKGK</sequence>
<keyword evidence="1" id="KW-0812">Transmembrane</keyword>
<accession>A0A429ZZ61</accession>
<dbReference type="Proteomes" id="UP000287857">
    <property type="component" value="Unassembled WGS sequence"/>
</dbReference>
<reference evidence="2 3" key="1">
    <citation type="submission" date="2017-05" db="EMBL/GenBank/DDBJ databases">
        <title>Vagococcus spp. assemblies.</title>
        <authorList>
            <person name="Gulvik C.A."/>
        </authorList>
    </citation>
    <scope>NUCLEOTIDE SEQUENCE [LARGE SCALE GENOMIC DNA]</scope>
    <source>
        <strain evidence="2 3">SS1995</strain>
    </source>
</reference>
<keyword evidence="3" id="KW-1185">Reference proteome</keyword>
<dbReference type="OrthoDB" id="2241695at2"/>
<evidence type="ECO:0000256" key="1">
    <source>
        <dbReference type="SAM" id="Phobius"/>
    </source>
</evidence>
<dbReference type="AlphaFoldDB" id="A0A429ZZ61"/>
<dbReference type="Pfam" id="PF09911">
    <property type="entry name" value="DUF2140"/>
    <property type="match status" value="1"/>
</dbReference>
<dbReference type="RefSeq" id="WP_125983627.1">
    <property type="nucleotide sequence ID" value="NZ_NGJS01000005.1"/>
</dbReference>